<reference evidence="2" key="2">
    <citation type="submission" date="2021-04" db="EMBL/GenBank/DDBJ databases">
        <title>Isolation and genomic analysis of the ibuprofen-degrading bacterium Sphingomonas strain MPO218.</title>
        <authorList>
            <person name="Aulestia M."/>
            <person name="Flores A."/>
            <person name="Mangas E.L."/>
            <person name="Perez-Pulido A.J."/>
            <person name="Santero E."/>
            <person name="Camacho E.M."/>
        </authorList>
    </citation>
    <scope>NUCLEOTIDE SEQUENCE</scope>
    <source>
        <strain evidence="2">MPO218</strain>
    </source>
</reference>
<dbReference type="GO" id="GO:0006355">
    <property type="term" value="P:regulation of DNA-templated transcription"/>
    <property type="evidence" value="ECO:0007669"/>
    <property type="project" value="InterPro"/>
</dbReference>
<dbReference type="EMBL" id="CP059319">
    <property type="protein sequence ID" value="QTH19435.1"/>
    <property type="molecule type" value="Genomic_DNA"/>
</dbReference>
<sequence length="392" mass="43313">MRMMAAGLKDEMATEHSIAEPDELIGLIYRGPLETTPWQQFLGRLEERMGCLSAGMVLRLSGRGRPPLLVWGHRPALAMGDADEARLAHARLGHLDPLRNALTKPGDIHTLDEIMPRDTLHENEFYRRVLKPYGVEYALGMYISEPGGWECNVGLVNDESRGDFDERDKLMLARLRPHLEQALTLYSRIQRDGSELHALADTLDRLTISTIILSGTGRIVRMNGAAQRLAERGDLIVTDRKVVIPDRGENNIFQALVGQAIEAWRAGEAGRYAEGMKIRSAEDEHLGLLVRGIDSPTPYVSDASPAVILHFAGDTSERPIERLVTKIFDLTPAEAQLATLLAMGYSLAQAADRLDLKESTVRTYCKAILGKVGVGRQADLVRLILRSVAVLG</sequence>
<dbReference type="PRINTS" id="PR00038">
    <property type="entry name" value="HTHLUXR"/>
</dbReference>
<protein>
    <submittedName>
        <fullName evidence="2">Helix-turn-helix transcriptional regulator</fullName>
    </submittedName>
</protein>
<dbReference type="InterPro" id="IPR000792">
    <property type="entry name" value="Tscrpt_reg_LuxR_C"/>
</dbReference>
<proteinExistence type="predicted"/>
<reference evidence="2" key="1">
    <citation type="submission" date="2020-07" db="EMBL/GenBank/DDBJ databases">
        <authorList>
            <person name="Camacho E."/>
        </authorList>
    </citation>
    <scope>NUCLEOTIDE SEQUENCE</scope>
    <source>
        <strain evidence="2">MPO218</strain>
    </source>
</reference>
<dbReference type="Proteomes" id="UP000664914">
    <property type="component" value="Chromosome"/>
</dbReference>
<evidence type="ECO:0000259" key="1">
    <source>
        <dbReference type="PROSITE" id="PS50043"/>
    </source>
</evidence>
<dbReference type="SMART" id="SM00421">
    <property type="entry name" value="HTH_LUXR"/>
    <property type="match status" value="1"/>
</dbReference>
<gene>
    <name evidence="2" type="ORF">HRJ34_13650</name>
</gene>
<dbReference type="AlphaFoldDB" id="A0A975D0I0"/>
<dbReference type="PROSITE" id="PS50043">
    <property type="entry name" value="HTH_LUXR_2"/>
    <property type="match status" value="1"/>
</dbReference>
<organism evidence="2 3">
    <name type="scientific">Rhizorhabdus wittichii</name>
    <dbReference type="NCBI Taxonomy" id="160791"/>
    <lineage>
        <taxon>Bacteria</taxon>
        <taxon>Pseudomonadati</taxon>
        <taxon>Pseudomonadota</taxon>
        <taxon>Alphaproteobacteria</taxon>
        <taxon>Sphingomonadales</taxon>
        <taxon>Sphingomonadaceae</taxon>
        <taxon>Rhizorhabdus</taxon>
    </lineage>
</organism>
<evidence type="ECO:0000313" key="3">
    <source>
        <dbReference type="Proteomes" id="UP000664914"/>
    </source>
</evidence>
<name>A0A975D0I0_9SPHN</name>
<dbReference type="InterPro" id="IPR016032">
    <property type="entry name" value="Sig_transdc_resp-reg_C-effctor"/>
</dbReference>
<dbReference type="InterPro" id="IPR036388">
    <property type="entry name" value="WH-like_DNA-bd_sf"/>
</dbReference>
<accession>A0A975D0I0</accession>
<feature type="domain" description="HTH luxR-type" evidence="1">
    <location>
        <begin position="323"/>
        <end position="388"/>
    </location>
</feature>
<dbReference type="GO" id="GO:0003677">
    <property type="term" value="F:DNA binding"/>
    <property type="evidence" value="ECO:0007669"/>
    <property type="project" value="InterPro"/>
</dbReference>
<dbReference type="Gene3D" id="1.10.10.10">
    <property type="entry name" value="Winged helix-like DNA-binding domain superfamily/Winged helix DNA-binding domain"/>
    <property type="match status" value="1"/>
</dbReference>
<dbReference type="Pfam" id="PF00196">
    <property type="entry name" value="GerE"/>
    <property type="match status" value="1"/>
</dbReference>
<evidence type="ECO:0000313" key="2">
    <source>
        <dbReference type="EMBL" id="QTH19435.1"/>
    </source>
</evidence>
<dbReference type="RefSeq" id="WP_016745839.1">
    <property type="nucleotide sequence ID" value="NZ_CP059319.1"/>
</dbReference>
<dbReference type="SUPFAM" id="SSF46894">
    <property type="entry name" value="C-terminal effector domain of the bipartite response regulators"/>
    <property type="match status" value="1"/>
</dbReference>